<feature type="coiled-coil region" evidence="1">
    <location>
        <begin position="196"/>
        <end position="230"/>
    </location>
</feature>
<accession>A0AAD7BJH1</accession>
<feature type="compositionally biased region" description="Polar residues" evidence="2">
    <location>
        <begin position="154"/>
        <end position="163"/>
    </location>
</feature>
<gene>
    <name evidence="3" type="ORF">FB45DRAFT_870638</name>
</gene>
<name>A0AAD7BJH1_9AGAR</name>
<feature type="region of interest" description="Disordered" evidence="2">
    <location>
        <begin position="139"/>
        <end position="175"/>
    </location>
</feature>
<evidence type="ECO:0000313" key="4">
    <source>
        <dbReference type="Proteomes" id="UP001221142"/>
    </source>
</evidence>
<sequence>MVGNKWTSAEQAEWLQKRVPKYIEAQAGKTFFKFWANLEVDWFQQWPEEVVLGLAVQTGEDDTTPLLESDQALLQGAIQLRTWYRHHSKKASGAAVSQRKSTSSLTNTLFPPKKHRVHRPKELFQKVNAEKIAAAIEDAVVDSDDDDDDDEGTTESAQPSQSLEGPEPAEESQPAKFALQRKRMVARNHVVTQLFDEATEEELAELDRMIEEEKEAYAKAEAERVISKGEVSVRTPQEYQSGIDASGGALAHVHNAVAEQTGWVGFAIYGGPNPKFGGKLSMKYNDWTGGITGTGFLAALKDFDEAICQPFQAFLRRVYREWHQQPNDTPRLTSTSSRC</sequence>
<feature type="region of interest" description="Disordered" evidence="2">
    <location>
        <begin position="91"/>
        <end position="120"/>
    </location>
</feature>
<reference evidence="3" key="1">
    <citation type="submission" date="2023-03" db="EMBL/GenBank/DDBJ databases">
        <title>Massive genome expansion in bonnet fungi (Mycena s.s.) driven by repeated elements and novel gene families across ecological guilds.</title>
        <authorList>
            <consortium name="Lawrence Berkeley National Laboratory"/>
            <person name="Harder C.B."/>
            <person name="Miyauchi S."/>
            <person name="Viragh M."/>
            <person name="Kuo A."/>
            <person name="Thoen E."/>
            <person name="Andreopoulos B."/>
            <person name="Lu D."/>
            <person name="Skrede I."/>
            <person name="Drula E."/>
            <person name="Henrissat B."/>
            <person name="Morin E."/>
            <person name="Kohler A."/>
            <person name="Barry K."/>
            <person name="LaButti K."/>
            <person name="Morin E."/>
            <person name="Salamov A."/>
            <person name="Lipzen A."/>
            <person name="Mereny Z."/>
            <person name="Hegedus B."/>
            <person name="Baldrian P."/>
            <person name="Stursova M."/>
            <person name="Weitz H."/>
            <person name="Taylor A."/>
            <person name="Grigoriev I.V."/>
            <person name="Nagy L.G."/>
            <person name="Martin F."/>
            <person name="Kauserud H."/>
        </authorList>
    </citation>
    <scope>NUCLEOTIDE SEQUENCE</scope>
    <source>
        <strain evidence="3">9284</strain>
    </source>
</reference>
<dbReference type="Proteomes" id="UP001221142">
    <property type="component" value="Unassembled WGS sequence"/>
</dbReference>
<evidence type="ECO:0000256" key="1">
    <source>
        <dbReference type="SAM" id="Coils"/>
    </source>
</evidence>
<dbReference type="EMBL" id="JARKIF010000015">
    <property type="protein sequence ID" value="KAJ7622446.1"/>
    <property type="molecule type" value="Genomic_DNA"/>
</dbReference>
<comment type="caution">
    <text evidence="3">The sequence shown here is derived from an EMBL/GenBank/DDBJ whole genome shotgun (WGS) entry which is preliminary data.</text>
</comment>
<keyword evidence="4" id="KW-1185">Reference proteome</keyword>
<feature type="compositionally biased region" description="Polar residues" evidence="2">
    <location>
        <begin position="98"/>
        <end position="109"/>
    </location>
</feature>
<organism evidence="3 4">
    <name type="scientific">Roridomyces roridus</name>
    <dbReference type="NCBI Taxonomy" id="1738132"/>
    <lineage>
        <taxon>Eukaryota</taxon>
        <taxon>Fungi</taxon>
        <taxon>Dikarya</taxon>
        <taxon>Basidiomycota</taxon>
        <taxon>Agaricomycotina</taxon>
        <taxon>Agaricomycetes</taxon>
        <taxon>Agaricomycetidae</taxon>
        <taxon>Agaricales</taxon>
        <taxon>Marasmiineae</taxon>
        <taxon>Mycenaceae</taxon>
        <taxon>Roridomyces</taxon>
    </lineage>
</organism>
<evidence type="ECO:0000256" key="2">
    <source>
        <dbReference type="SAM" id="MobiDB-lite"/>
    </source>
</evidence>
<protein>
    <submittedName>
        <fullName evidence="3">Uncharacterized protein</fullName>
    </submittedName>
</protein>
<feature type="compositionally biased region" description="Acidic residues" evidence="2">
    <location>
        <begin position="139"/>
        <end position="153"/>
    </location>
</feature>
<keyword evidence="1" id="KW-0175">Coiled coil</keyword>
<evidence type="ECO:0000313" key="3">
    <source>
        <dbReference type="EMBL" id="KAJ7622446.1"/>
    </source>
</evidence>
<proteinExistence type="predicted"/>
<dbReference type="AlphaFoldDB" id="A0AAD7BJH1"/>